<dbReference type="Gene3D" id="1.25.40.10">
    <property type="entry name" value="Tetratricopeptide repeat domain"/>
    <property type="match status" value="2"/>
</dbReference>
<dbReference type="InterPro" id="IPR050498">
    <property type="entry name" value="Ycf3"/>
</dbReference>
<evidence type="ECO:0000256" key="1">
    <source>
        <dbReference type="ARBA" id="ARBA00022737"/>
    </source>
</evidence>
<dbReference type="AlphaFoldDB" id="A0A9X3FBQ2"/>
<dbReference type="Pfam" id="PF07676">
    <property type="entry name" value="PD40"/>
    <property type="match status" value="2"/>
</dbReference>
<reference evidence="5" key="1">
    <citation type="submission" date="2022-11" db="EMBL/GenBank/DDBJ databases">
        <title>Marilongibacter aestuarii gen. nov., sp. nov., isolated from tidal flat sediment.</title>
        <authorList>
            <person name="Jiayan W."/>
        </authorList>
    </citation>
    <scope>NUCLEOTIDE SEQUENCE</scope>
    <source>
        <strain evidence="5">Z1-6</strain>
    </source>
</reference>
<keyword evidence="4" id="KW-0812">Transmembrane</keyword>
<dbReference type="SUPFAM" id="SSF82171">
    <property type="entry name" value="DPP6 N-terminal domain-like"/>
    <property type="match status" value="1"/>
</dbReference>
<dbReference type="InterPro" id="IPR011990">
    <property type="entry name" value="TPR-like_helical_dom_sf"/>
</dbReference>
<dbReference type="GO" id="GO:0046813">
    <property type="term" value="P:receptor-mediated virion attachment to host cell"/>
    <property type="evidence" value="ECO:0007669"/>
    <property type="project" value="TreeGrafter"/>
</dbReference>
<dbReference type="SUPFAM" id="SSF48452">
    <property type="entry name" value="TPR-like"/>
    <property type="match status" value="1"/>
</dbReference>
<dbReference type="Proteomes" id="UP001145087">
    <property type="component" value="Unassembled WGS sequence"/>
</dbReference>
<dbReference type="PROSITE" id="PS50005">
    <property type="entry name" value="TPR"/>
    <property type="match status" value="2"/>
</dbReference>
<keyword evidence="1" id="KW-0677">Repeat</keyword>
<dbReference type="InterPro" id="IPR011042">
    <property type="entry name" value="6-blade_b-propeller_TolB-like"/>
</dbReference>
<evidence type="ECO:0000313" key="5">
    <source>
        <dbReference type="EMBL" id="MCY1719648.1"/>
    </source>
</evidence>
<dbReference type="RefSeq" id="WP_343331985.1">
    <property type="nucleotide sequence ID" value="NZ_JAPOHD010000009.1"/>
</dbReference>
<feature type="repeat" description="TPR" evidence="3">
    <location>
        <begin position="618"/>
        <end position="651"/>
    </location>
</feature>
<dbReference type="Pfam" id="PF13181">
    <property type="entry name" value="TPR_8"/>
    <property type="match status" value="1"/>
</dbReference>
<feature type="repeat" description="TPR" evidence="3">
    <location>
        <begin position="652"/>
        <end position="685"/>
    </location>
</feature>
<dbReference type="InterPro" id="IPR019734">
    <property type="entry name" value="TPR_rpt"/>
</dbReference>
<evidence type="ECO:0000256" key="2">
    <source>
        <dbReference type="ARBA" id="ARBA00022803"/>
    </source>
</evidence>
<accession>A0A9X3FBQ2</accession>
<dbReference type="GO" id="GO:0009279">
    <property type="term" value="C:cell outer membrane"/>
    <property type="evidence" value="ECO:0007669"/>
    <property type="project" value="TreeGrafter"/>
</dbReference>
<organism evidence="5 6">
    <name type="scientific">Draconibacterium aestuarii</name>
    <dbReference type="NCBI Taxonomy" id="2998507"/>
    <lineage>
        <taxon>Bacteria</taxon>
        <taxon>Pseudomonadati</taxon>
        <taxon>Bacteroidota</taxon>
        <taxon>Bacteroidia</taxon>
        <taxon>Marinilabiliales</taxon>
        <taxon>Prolixibacteraceae</taxon>
        <taxon>Draconibacterium</taxon>
    </lineage>
</organism>
<keyword evidence="6" id="KW-1185">Reference proteome</keyword>
<name>A0A9X3FBQ2_9BACT</name>
<gene>
    <name evidence="5" type="ORF">OU798_04805</name>
</gene>
<dbReference type="Gene3D" id="2.120.10.30">
    <property type="entry name" value="TolB, C-terminal domain"/>
    <property type="match status" value="1"/>
</dbReference>
<protein>
    <recommendedName>
        <fullName evidence="7">Tetratricopeptide repeat protein</fullName>
    </recommendedName>
</protein>
<sequence>MKKKKGIQGAGFIVLFSLFIVAAIIVTKIVFSSDKTVESSFVESMPNRSVHNEVDATTSATFLWNQQKSFGNIKVSDEEKFAIIYPFMNSVFPADFSPASFIWKSAQDESSKWKISFNVGDFTYKETIKEKRFIPDHNLWEELKRRSGNKDIHFKVESKNIARGVVFRFSKDSVNAPVFYRATPLPFSYTNKYRHRLKWYLGDVSKNRKHIMLENMPVCANCHSFSSDGKSFAMDVDYGNDKGNYAVSKVEKESKIGLENIVSWTEYKREDGVPTFGLLAKLSPDGKYAISTVKDKSIFVPVDKSFWYSQLFFPVKGMLVYYDVLKKQFREMQGASNEQYVQSSPEWAPDMSEILFSRAPCRRDTSLEAQENVVLDMRFAEDYINRRKDFKFNLYRLPWNDGDGGDPVAIEGASENGMSNYFARYSPDGKWIVFCKAKNFMLLQSDSRLYIMPAGGGEPRLMNCNTNEMNSWHSFSPNSKWMVFSTKYFGPYTQLFLTHIDENGNDTPPIWLEQLSVEMKAANIPEFVNTCYQEWNVIKDDFTKTEDYANTVAKYNMDTKDINTIINDADFQILENPDEYHGYYLKAVMLSESGNKEQAGSYAKTCIKMIENLENRGYKEYGDLGLVYFIAGNLSKAIYMSRKTLEINPDYIFAWMTLGDIYYQQRDYDRTNEVYSEIIKRNNSNDYRIKRAELKMGAKSLFREAIEDLEDILRTEDCHVVALQMLVSCYSALKEYDMVEQLSSMLIGCEPYVGYFARARFYFQTEEYQKSINDFTEGMKYNKNDERALFFRAIAFFELKKYKEALTDFQKVEQIVLSLPENQRLIDPAQLDEMILQCKKFM</sequence>
<keyword evidence="4" id="KW-1133">Transmembrane helix</keyword>
<dbReference type="PANTHER" id="PTHR44858:SF1">
    <property type="entry name" value="UDP-N-ACETYLGLUCOSAMINE--PEPTIDE N-ACETYLGLUCOSAMINYLTRANSFERASE SPINDLY-RELATED"/>
    <property type="match status" value="1"/>
</dbReference>
<feature type="transmembrane region" description="Helical" evidence="4">
    <location>
        <begin position="12"/>
        <end position="31"/>
    </location>
</feature>
<proteinExistence type="predicted"/>
<dbReference type="PANTHER" id="PTHR44858">
    <property type="entry name" value="TETRATRICOPEPTIDE REPEAT PROTEIN 6"/>
    <property type="match status" value="1"/>
</dbReference>
<evidence type="ECO:0000256" key="3">
    <source>
        <dbReference type="PROSITE-ProRule" id="PRU00339"/>
    </source>
</evidence>
<keyword evidence="4" id="KW-0472">Membrane</keyword>
<evidence type="ECO:0000256" key="4">
    <source>
        <dbReference type="SAM" id="Phobius"/>
    </source>
</evidence>
<comment type="caution">
    <text evidence="5">The sequence shown here is derived from an EMBL/GenBank/DDBJ whole genome shotgun (WGS) entry which is preliminary data.</text>
</comment>
<evidence type="ECO:0000313" key="6">
    <source>
        <dbReference type="Proteomes" id="UP001145087"/>
    </source>
</evidence>
<dbReference type="SMART" id="SM00028">
    <property type="entry name" value="TPR"/>
    <property type="match status" value="5"/>
</dbReference>
<dbReference type="EMBL" id="JAPOHD010000009">
    <property type="protein sequence ID" value="MCY1719648.1"/>
    <property type="molecule type" value="Genomic_DNA"/>
</dbReference>
<keyword evidence="2 3" id="KW-0802">TPR repeat</keyword>
<evidence type="ECO:0008006" key="7">
    <source>
        <dbReference type="Google" id="ProtNLM"/>
    </source>
</evidence>
<dbReference type="InterPro" id="IPR011659">
    <property type="entry name" value="WD40"/>
</dbReference>